<keyword evidence="4" id="KW-0371">Homeobox</keyword>
<dbReference type="GO" id="GO:0000978">
    <property type="term" value="F:RNA polymerase II cis-regulatory region sequence-specific DNA binding"/>
    <property type="evidence" value="ECO:0007669"/>
    <property type="project" value="TreeGrafter"/>
</dbReference>
<organism evidence="8 9">
    <name type="scientific">Rotaria socialis</name>
    <dbReference type="NCBI Taxonomy" id="392032"/>
    <lineage>
        <taxon>Eukaryota</taxon>
        <taxon>Metazoa</taxon>
        <taxon>Spiralia</taxon>
        <taxon>Gnathifera</taxon>
        <taxon>Rotifera</taxon>
        <taxon>Eurotatoria</taxon>
        <taxon>Bdelloidea</taxon>
        <taxon>Philodinida</taxon>
        <taxon>Philodinidae</taxon>
        <taxon>Rotaria</taxon>
    </lineage>
</organism>
<dbReference type="GO" id="GO:0005634">
    <property type="term" value="C:nucleus"/>
    <property type="evidence" value="ECO:0007669"/>
    <property type="project" value="UniProtKB-SubCell"/>
</dbReference>
<accession>A0A822EUG4</accession>
<evidence type="ECO:0000256" key="4">
    <source>
        <dbReference type="ARBA" id="ARBA00023155"/>
    </source>
</evidence>
<dbReference type="Pfam" id="PF05044">
    <property type="entry name" value="HPD"/>
    <property type="match status" value="1"/>
</dbReference>
<comment type="caution">
    <text evidence="8">The sequence shown here is derived from an EMBL/GenBank/DDBJ whole genome shotgun (WGS) entry which is preliminary data.</text>
</comment>
<dbReference type="PROSITE" id="PS51818">
    <property type="entry name" value="HOMEO_PROSPERO"/>
    <property type="match status" value="1"/>
</dbReference>
<evidence type="ECO:0000256" key="2">
    <source>
        <dbReference type="ARBA" id="ARBA00023015"/>
    </source>
</evidence>
<keyword evidence="2" id="KW-0805">Transcription regulation</keyword>
<keyword evidence="3" id="KW-0238">DNA-binding</keyword>
<reference evidence="8" key="1">
    <citation type="submission" date="2021-02" db="EMBL/GenBank/DDBJ databases">
        <authorList>
            <person name="Nowell W R."/>
        </authorList>
    </citation>
    <scope>NUCLEOTIDE SEQUENCE</scope>
</reference>
<name>A0A822EUG4_9BILA</name>
<dbReference type="InterPro" id="IPR009057">
    <property type="entry name" value="Homeodomain-like_sf"/>
</dbReference>
<feature type="domain" description="Prospero" evidence="7">
    <location>
        <begin position="1"/>
        <end position="38"/>
    </location>
</feature>
<dbReference type="Proteomes" id="UP000663848">
    <property type="component" value="Unassembled WGS sequence"/>
</dbReference>
<protein>
    <recommendedName>
        <fullName evidence="7">Prospero domain-containing protein</fullName>
    </recommendedName>
</protein>
<dbReference type="GO" id="GO:0000981">
    <property type="term" value="F:DNA-binding transcription factor activity, RNA polymerase II-specific"/>
    <property type="evidence" value="ECO:0007669"/>
    <property type="project" value="TreeGrafter"/>
</dbReference>
<evidence type="ECO:0000256" key="1">
    <source>
        <dbReference type="ARBA" id="ARBA00004123"/>
    </source>
</evidence>
<evidence type="ECO:0000256" key="6">
    <source>
        <dbReference type="ARBA" id="ARBA00023242"/>
    </source>
</evidence>
<dbReference type="GO" id="GO:0048468">
    <property type="term" value="P:cell development"/>
    <property type="evidence" value="ECO:0007669"/>
    <property type="project" value="UniProtKB-ARBA"/>
</dbReference>
<proteinExistence type="predicted"/>
<dbReference type="SUPFAM" id="SSF46689">
    <property type="entry name" value="Homeodomain-like"/>
    <property type="match status" value="1"/>
</dbReference>
<dbReference type="GO" id="GO:0007399">
    <property type="term" value="P:nervous system development"/>
    <property type="evidence" value="ECO:0007669"/>
    <property type="project" value="UniProtKB-ARBA"/>
</dbReference>
<sequence length="38" mass="4696">MFFYTRYPNSSVLKAYFPDVRFNKLITAQLVKWFSNFR</sequence>
<dbReference type="PANTHER" id="PTHR12198:SF0">
    <property type="entry name" value="HOMEOBOX PROTEIN PROSPERO"/>
    <property type="match status" value="1"/>
</dbReference>
<dbReference type="AlphaFoldDB" id="A0A822EUG4"/>
<evidence type="ECO:0000256" key="3">
    <source>
        <dbReference type="ARBA" id="ARBA00023125"/>
    </source>
</evidence>
<gene>
    <name evidence="8" type="ORF">QYT958_LOCUS45078</name>
</gene>
<dbReference type="InterPro" id="IPR039350">
    <property type="entry name" value="Prospero_homeodomain"/>
</dbReference>
<evidence type="ECO:0000259" key="7">
    <source>
        <dbReference type="PROSITE" id="PS51818"/>
    </source>
</evidence>
<comment type="subcellular location">
    <subcellularLocation>
        <location evidence="1">Nucleus</location>
    </subcellularLocation>
</comment>
<dbReference type="Gene3D" id="1.10.10.500">
    <property type="entry name" value="Homeo-prospero domain"/>
    <property type="match status" value="1"/>
</dbReference>
<dbReference type="InterPro" id="IPR023082">
    <property type="entry name" value="Homeo_prospero_dom"/>
</dbReference>
<feature type="non-terminal residue" evidence="8">
    <location>
        <position position="38"/>
    </location>
</feature>
<keyword evidence="5" id="KW-0804">Transcription</keyword>
<dbReference type="EMBL" id="CAJOBR010073088">
    <property type="protein sequence ID" value="CAF5105549.1"/>
    <property type="molecule type" value="Genomic_DNA"/>
</dbReference>
<evidence type="ECO:0000256" key="5">
    <source>
        <dbReference type="ARBA" id="ARBA00023163"/>
    </source>
</evidence>
<evidence type="ECO:0000313" key="8">
    <source>
        <dbReference type="EMBL" id="CAF5105549.1"/>
    </source>
</evidence>
<dbReference type="InterPro" id="IPR037131">
    <property type="entry name" value="Homeo_prospero_dom_sf"/>
</dbReference>
<keyword evidence="6" id="KW-0539">Nucleus</keyword>
<evidence type="ECO:0000313" key="9">
    <source>
        <dbReference type="Proteomes" id="UP000663848"/>
    </source>
</evidence>
<dbReference type="PANTHER" id="PTHR12198">
    <property type="entry name" value="HOMEOBOX PROTEIN PROSPERO/PROX-1/CEH-26"/>
    <property type="match status" value="1"/>
</dbReference>